<feature type="transmembrane region" description="Helical" evidence="1">
    <location>
        <begin position="12"/>
        <end position="32"/>
    </location>
</feature>
<name>A0A0Q1CL66_9FLAO</name>
<dbReference type="Proteomes" id="UP000050827">
    <property type="component" value="Unassembled WGS sequence"/>
</dbReference>
<protein>
    <submittedName>
        <fullName evidence="2">Uncharacterized protein</fullName>
    </submittedName>
</protein>
<sequence length="132" mass="15476">MEQKTIHYVTKAFKVFAMIVLGILLFLLANYVLMRLWNWLMPDLFGLPTIGYWKALGILVLAKIIFGFGGGGHSNSSKSGKKSKKHFKSFDKCRPMRRDFSDWELYDDFWKEEGEKAFKDYVDKHKNKEDDI</sequence>
<dbReference type="EMBL" id="LCTZ01000002">
    <property type="protein sequence ID" value="KQC31745.1"/>
    <property type="molecule type" value="Genomic_DNA"/>
</dbReference>
<keyword evidence="1" id="KW-1133">Transmembrane helix</keyword>
<accession>A0A0Q1CL66</accession>
<dbReference type="AlphaFoldDB" id="A0A0Q1CL66"/>
<proteinExistence type="predicted"/>
<keyword evidence="1" id="KW-0472">Membrane</keyword>
<evidence type="ECO:0000256" key="1">
    <source>
        <dbReference type="SAM" id="Phobius"/>
    </source>
</evidence>
<evidence type="ECO:0000313" key="2">
    <source>
        <dbReference type="EMBL" id="KQC31745.1"/>
    </source>
</evidence>
<reference evidence="2 3" key="1">
    <citation type="submission" date="2015-04" db="EMBL/GenBank/DDBJ databases">
        <title>Complete genome of flavobacterium.</title>
        <authorList>
            <person name="Kwon Y.M."/>
            <person name="Kim S.-J."/>
        </authorList>
    </citation>
    <scope>NUCLEOTIDE SEQUENCE [LARGE SCALE GENOMIC DNA]</scope>
    <source>
        <strain evidence="2 3">DK169</strain>
    </source>
</reference>
<dbReference type="PATRIC" id="fig|1547436.3.peg.2382"/>
<dbReference type="STRING" id="346185.AAY42_11520"/>
<feature type="transmembrane region" description="Helical" evidence="1">
    <location>
        <begin position="52"/>
        <end position="72"/>
    </location>
</feature>
<evidence type="ECO:0000313" key="3">
    <source>
        <dbReference type="Proteomes" id="UP000050827"/>
    </source>
</evidence>
<comment type="caution">
    <text evidence="2">The sequence shown here is derived from an EMBL/GenBank/DDBJ whole genome shotgun (WGS) entry which is preliminary data.</text>
</comment>
<organism evidence="2 3">
    <name type="scientific">Flagellimonas eckloniae</name>
    <dbReference type="NCBI Taxonomy" id="346185"/>
    <lineage>
        <taxon>Bacteria</taxon>
        <taxon>Pseudomonadati</taxon>
        <taxon>Bacteroidota</taxon>
        <taxon>Flavobacteriia</taxon>
        <taxon>Flavobacteriales</taxon>
        <taxon>Flavobacteriaceae</taxon>
        <taxon>Flagellimonas</taxon>
    </lineage>
</organism>
<keyword evidence="1" id="KW-0812">Transmembrane</keyword>
<gene>
    <name evidence="2" type="ORF">AAY42_11520</name>
</gene>
<keyword evidence="3" id="KW-1185">Reference proteome</keyword>